<keyword evidence="4" id="KW-1185">Reference proteome</keyword>
<name>A0A6G6WGB9_9ACTN</name>
<organism evidence="3 4">
    <name type="scientific">Nocardioides anomalus</name>
    <dbReference type="NCBI Taxonomy" id="2712223"/>
    <lineage>
        <taxon>Bacteria</taxon>
        <taxon>Bacillati</taxon>
        <taxon>Actinomycetota</taxon>
        <taxon>Actinomycetes</taxon>
        <taxon>Propionibacteriales</taxon>
        <taxon>Nocardioidaceae</taxon>
        <taxon>Nocardioides</taxon>
    </lineage>
</organism>
<dbReference type="InterPro" id="IPR022104">
    <property type="entry name" value="DUF3644"/>
</dbReference>
<dbReference type="Pfam" id="PF12358">
    <property type="entry name" value="DUF3644"/>
    <property type="match status" value="1"/>
</dbReference>
<dbReference type="AlphaFoldDB" id="A0A6G6WGB9"/>
<protein>
    <recommendedName>
        <fullName evidence="2">DUF3644 domain-containing protein</fullName>
    </recommendedName>
</protein>
<feature type="region of interest" description="Disordered" evidence="1">
    <location>
        <begin position="245"/>
        <end position="264"/>
    </location>
</feature>
<dbReference type="KEGG" id="nano:G5V58_16355"/>
<accession>A0A6G6WGB9</accession>
<reference evidence="3 4" key="1">
    <citation type="submission" date="2020-02" db="EMBL/GenBank/DDBJ databases">
        <title>Full genome sequence of Nocardioides sp. R-3366.</title>
        <authorList>
            <person name="Im W.-T."/>
        </authorList>
    </citation>
    <scope>NUCLEOTIDE SEQUENCE [LARGE SCALE GENOMIC DNA]</scope>
    <source>
        <strain evidence="3 4">R-3366</strain>
    </source>
</reference>
<dbReference type="Proteomes" id="UP000502996">
    <property type="component" value="Chromosome"/>
</dbReference>
<evidence type="ECO:0000256" key="1">
    <source>
        <dbReference type="SAM" id="MobiDB-lite"/>
    </source>
</evidence>
<dbReference type="EMBL" id="CP049257">
    <property type="protein sequence ID" value="QIG44135.1"/>
    <property type="molecule type" value="Genomic_DNA"/>
</dbReference>
<sequence length="264" mass="28874">MRLKRQATMFKDVAVESLTLSIELFNRPSGVAREHAIIMLLAHSFEMLLKSIIFQARGTVRDKGEALSHSLNRCIDIAVDSIKVVRPDERTLLLAIKQDRDCATHDLIAMSEDLLWVHMRGGITIFTRLLKDEFGEELTDLLPGRVIPVSAAPPTDLAALVEGELAAIAKLLEPGRRRAAEAGARLRPFLSLDGSVTGRSDQPTEAEVAAAEKQLRGGDGLADGVSWASSVEHWLRFAGRRCAGGRSAHWEGRGCHPGSTCRPR</sequence>
<proteinExistence type="predicted"/>
<evidence type="ECO:0000313" key="4">
    <source>
        <dbReference type="Proteomes" id="UP000502996"/>
    </source>
</evidence>
<feature type="domain" description="DUF3644" evidence="2">
    <location>
        <begin position="14"/>
        <end position="151"/>
    </location>
</feature>
<evidence type="ECO:0000259" key="2">
    <source>
        <dbReference type="Pfam" id="PF12358"/>
    </source>
</evidence>
<gene>
    <name evidence="3" type="ORF">G5V58_16355</name>
</gene>
<evidence type="ECO:0000313" key="3">
    <source>
        <dbReference type="EMBL" id="QIG44135.1"/>
    </source>
</evidence>
<dbReference type="RefSeq" id="WP_165234992.1">
    <property type="nucleotide sequence ID" value="NZ_CP049257.1"/>
</dbReference>